<dbReference type="SUPFAM" id="SSF46894">
    <property type="entry name" value="C-terminal effector domain of the bipartite response regulators"/>
    <property type="match status" value="1"/>
</dbReference>
<evidence type="ECO:0000256" key="1">
    <source>
        <dbReference type="ARBA" id="ARBA00023125"/>
    </source>
</evidence>
<dbReference type="Pfam" id="PF00196">
    <property type="entry name" value="GerE"/>
    <property type="match status" value="1"/>
</dbReference>
<keyword evidence="1 3" id="KW-0238">DNA-binding</keyword>
<sequence length="230" mass="26804">MIITENTDNERVLSNITRSLDLLPDPYAVRGYDSRHLYANLAMAKLVGLRKVGDIIDRLDYEIPSLLYEDEDSLKAWRLQDQRISETRKPLAMLEVHPDAVNSPYIIRKVPLYNSNNEIIGVFCSMKYLEVFSPNDFVRGKLPGSLLLNRPDKSFSEREYEIIFLKLQGMTSKSIGNILCLSPRTIEHALERLYNKAGVNHIEDFISFCEQHDFHRYLPHKFLQIRTFRI</sequence>
<dbReference type="InterPro" id="IPR035965">
    <property type="entry name" value="PAS-like_dom_sf"/>
</dbReference>
<dbReference type="InterPro" id="IPR036388">
    <property type="entry name" value="WH-like_DNA-bd_sf"/>
</dbReference>
<reference evidence="3 4" key="1">
    <citation type="journal article" date="2012" name="Genome Res.">
        <title>Genomic basis of endosymbiont-conferred protection against an insect parasitoid.</title>
        <authorList>
            <person name="Hansen A.K."/>
            <person name="Vorburger C."/>
            <person name="Moran N.A."/>
        </authorList>
    </citation>
    <scope>NUCLEOTIDE SEQUENCE [LARGE SCALE GENOMIC DNA]</scope>
    <source>
        <strain evidence="4">R5.15</strain>
    </source>
</reference>
<evidence type="ECO:0000313" key="3">
    <source>
        <dbReference type="EMBL" id="EGY29142.1"/>
    </source>
</evidence>
<dbReference type="Gene3D" id="3.30.450.20">
    <property type="entry name" value="PAS domain"/>
    <property type="match status" value="1"/>
</dbReference>
<gene>
    <name evidence="3" type="ORF">Rin_00008970</name>
</gene>
<dbReference type="Pfam" id="PF08448">
    <property type="entry name" value="PAS_4"/>
    <property type="match status" value="1"/>
</dbReference>
<evidence type="ECO:0000313" key="4">
    <source>
        <dbReference type="Proteomes" id="UP000004116"/>
    </source>
</evidence>
<accession>G2GYN7</accession>
<dbReference type="RefSeq" id="WP_006706577.1">
    <property type="nucleotide sequence ID" value="NZ_AGCA01000233.1"/>
</dbReference>
<dbReference type="OrthoDB" id="6191871at2"/>
<dbReference type="PROSITE" id="PS00622">
    <property type="entry name" value="HTH_LUXR_1"/>
    <property type="match status" value="1"/>
</dbReference>
<dbReference type="EMBL" id="AGCA01000233">
    <property type="protein sequence ID" value="EGY29142.1"/>
    <property type="molecule type" value="Genomic_DNA"/>
</dbReference>
<dbReference type="GO" id="GO:0006355">
    <property type="term" value="P:regulation of DNA-templated transcription"/>
    <property type="evidence" value="ECO:0007669"/>
    <property type="project" value="InterPro"/>
</dbReference>
<comment type="caution">
    <text evidence="3">The sequence shown here is derived from an EMBL/GenBank/DDBJ whole genome shotgun (WGS) entry which is preliminary data.</text>
</comment>
<proteinExistence type="predicted"/>
<evidence type="ECO:0000259" key="2">
    <source>
        <dbReference type="PROSITE" id="PS50043"/>
    </source>
</evidence>
<dbReference type="PROSITE" id="PS50043">
    <property type="entry name" value="HTH_LUXR_2"/>
    <property type="match status" value="1"/>
</dbReference>
<dbReference type="GO" id="GO:0003677">
    <property type="term" value="F:DNA binding"/>
    <property type="evidence" value="ECO:0007669"/>
    <property type="project" value="UniProtKB-KW"/>
</dbReference>
<feature type="domain" description="HTH luxR-type" evidence="2">
    <location>
        <begin position="148"/>
        <end position="213"/>
    </location>
</feature>
<dbReference type="InterPro" id="IPR013656">
    <property type="entry name" value="PAS_4"/>
</dbReference>
<protein>
    <submittedName>
        <fullName evidence="3">Response regulator containing a CheY-like receiver domain and an HTH DNA-binding domain</fullName>
    </submittedName>
</protein>
<dbReference type="InterPro" id="IPR000792">
    <property type="entry name" value="Tscrpt_reg_LuxR_C"/>
</dbReference>
<name>G2GYN7_9ENTR</name>
<dbReference type="AlphaFoldDB" id="G2GYN7"/>
<dbReference type="SUPFAM" id="SSF55785">
    <property type="entry name" value="PYP-like sensor domain (PAS domain)"/>
    <property type="match status" value="1"/>
</dbReference>
<dbReference type="SMART" id="SM00421">
    <property type="entry name" value="HTH_LUXR"/>
    <property type="match status" value="1"/>
</dbReference>
<dbReference type="Proteomes" id="UP000004116">
    <property type="component" value="Unassembled WGS sequence"/>
</dbReference>
<dbReference type="InterPro" id="IPR016032">
    <property type="entry name" value="Sig_transdc_resp-reg_C-effctor"/>
</dbReference>
<organism evidence="3 4">
    <name type="scientific">Candidatus Regiella insecticola 5.15</name>
    <dbReference type="NCBI Taxonomy" id="1005043"/>
    <lineage>
        <taxon>Bacteria</taxon>
        <taxon>Pseudomonadati</taxon>
        <taxon>Pseudomonadota</taxon>
        <taxon>Gammaproteobacteria</taxon>
        <taxon>Enterobacterales</taxon>
        <taxon>Enterobacteriaceae</taxon>
        <taxon>aphid secondary symbionts</taxon>
        <taxon>Candidatus Regiella</taxon>
    </lineage>
</organism>
<dbReference type="PRINTS" id="PR00038">
    <property type="entry name" value="HTHLUXR"/>
</dbReference>
<keyword evidence="4" id="KW-1185">Reference proteome</keyword>
<dbReference type="Gene3D" id="1.10.10.10">
    <property type="entry name" value="Winged helix-like DNA-binding domain superfamily/Winged helix DNA-binding domain"/>
    <property type="match status" value="1"/>
</dbReference>